<dbReference type="OrthoDB" id="1998712at2"/>
<protein>
    <submittedName>
        <fullName evidence="1">Uncharacterized protein</fullName>
    </submittedName>
</protein>
<evidence type="ECO:0000313" key="1">
    <source>
        <dbReference type="EMBL" id="OXN00847.1"/>
    </source>
</evidence>
<organism evidence="1 2">
    <name type="scientific">Bifidobacterium vansinderenii</name>
    <dbReference type="NCBI Taxonomy" id="1984871"/>
    <lineage>
        <taxon>Bacteria</taxon>
        <taxon>Bacillati</taxon>
        <taxon>Actinomycetota</taxon>
        <taxon>Actinomycetes</taxon>
        <taxon>Bifidobacteriales</taxon>
        <taxon>Bifidobacteriaceae</taxon>
        <taxon>Bifidobacterium</taxon>
    </lineage>
</organism>
<name>A0A229VZ13_9BIFI</name>
<comment type="caution">
    <text evidence="1">The sequence shown here is derived from an EMBL/GenBank/DDBJ whole genome shotgun (WGS) entry which is preliminary data.</text>
</comment>
<gene>
    <name evidence="1" type="ORF">Tam10B_0803</name>
</gene>
<dbReference type="AlphaFoldDB" id="A0A229VZ13"/>
<dbReference type="Proteomes" id="UP000215433">
    <property type="component" value="Unassembled WGS sequence"/>
</dbReference>
<sequence length="222" mass="25451">MISTLPQICHLTRTYTTYLRNQGIPTDKNGFPILPRKLFLTSRPEYIVPYSHRNMTANPQTTLLCFYCPDNLIYPRMEHVFNEIKYYRQFMGVIGADITVTQDMDLTWQVEIMLLNQLFTAILGINGIPIVQNLRCGSSKTIRYIANSVPREIMSASSTLGCKPTPSMLDLSYPQKVLALRPSEILLYGKEDSIMEKQLDTIGIKYQRYDDVHTATKKGSFH</sequence>
<dbReference type="InterPro" id="IPR025530">
    <property type="entry name" value="DUF4417"/>
</dbReference>
<evidence type="ECO:0000313" key="2">
    <source>
        <dbReference type="Proteomes" id="UP000215433"/>
    </source>
</evidence>
<accession>A0A229VZ13</accession>
<keyword evidence="2" id="KW-1185">Reference proteome</keyword>
<dbReference type="RefSeq" id="WP_093959978.1">
    <property type="nucleotide sequence ID" value="NZ_NEWD01000007.1"/>
</dbReference>
<dbReference type="EMBL" id="NEWD01000007">
    <property type="protein sequence ID" value="OXN00847.1"/>
    <property type="molecule type" value="Genomic_DNA"/>
</dbReference>
<proteinExistence type="predicted"/>
<dbReference type="Pfam" id="PF14386">
    <property type="entry name" value="DUF4417"/>
    <property type="match status" value="1"/>
</dbReference>
<reference evidence="1 2" key="1">
    <citation type="submission" date="2017-05" db="EMBL/GenBank/DDBJ databases">
        <title>Bifidobacterium vansinderenii sp. nov.</title>
        <authorList>
            <person name="Lugli G.A."/>
            <person name="Duranti S."/>
            <person name="Mangifesta M."/>
        </authorList>
    </citation>
    <scope>NUCLEOTIDE SEQUENCE [LARGE SCALE GENOMIC DNA]</scope>
    <source>
        <strain evidence="1 2">Tam10B</strain>
    </source>
</reference>